<dbReference type="GO" id="GO:0008360">
    <property type="term" value="P:regulation of cell shape"/>
    <property type="evidence" value="ECO:0007669"/>
    <property type="project" value="UniProtKB-KW"/>
</dbReference>
<dbReference type="GO" id="GO:0009252">
    <property type="term" value="P:peptidoglycan biosynthetic process"/>
    <property type="evidence" value="ECO:0007669"/>
    <property type="project" value="UniProtKB-UniRule"/>
</dbReference>
<keyword evidence="5 11" id="KW-0812">Transmembrane</keyword>
<keyword evidence="7 11" id="KW-0573">Peptidoglycan synthesis</keyword>
<accession>F8EUK1</accession>
<dbReference type="EC" id="2.4.99.28" evidence="11"/>
<dbReference type="GO" id="GO:0071555">
    <property type="term" value="P:cell wall organization"/>
    <property type="evidence" value="ECO:0007669"/>
    <property type="project" value="UniProtKB-KW"/>
</dbReference>
<protein>
    <recommendedName>
        <fullName evidence="11">Biosynthetic peptidoglycan transglycosylase</fullName>
        <ecNumber evidence="11">2.4.99.28</ecNumber>
    </recommendedName>
    <alternativeName>
        <fullName evidence="11">Glycan polymerase</fullName>
    </alternativeName>
    <alternativeName>
        <fullName evidence="11">Peptidoglycan glycosyltransferase MtgA</fullName>
        <shortName evidence="11">PGT</shortName>
    </alternativeName>
</protein>
<comment type="similarity">
    <text evidence="11">Belongs to the glycosyltransferase 51 family.</text>
</comment>
<keyword evidence="10 11" id="KW-0961">Cell wall biogenesis/degradation</keyword>
<comment type="function">
    <text evidence="11">Peptidoglycan polymerase that catalyzes glycan chain elongation from lipid-linked precursors.</text>
</comment>
<keyword evidence="1 11" id="KW-1003">Cell membrane</keyword>
<evidence type="ECO:0000256" key="10">
    <source>
        <dbReference type="ARBA" id="ARBA00023316"/>
    </source>
</evidence>
<feature type="domain" description="Glycosyl transferase family 51" evidence="12">
    <location>
        <begin position="46"/>
        <end position="203"/>
    </location>
</feature>
<evidence type="ECO:0000256" key="8">
    <source>
        <dbReference type="ARBA" id="ARBA00022989"/>
    </source>
</evidence>
<dbReference type="SUPFAM" id="SSF53955">
    <property type="entry name" value="Lysozyme-like"/>
    <property type="match status" value="1"/>
</dbReference>
<dbReference type="eggNOG" id="COG0744">
    <property type="taxonomic scope" value="Bacteria"/>
</dbReference>
<evidence type="ECO:0000313" key="14">
    <source>
        <dbReference type="Proteomes" id="UP000000491"/>
    </source>
</evidence>
<comment type="catalytic activity">
    <reaction evidence="11">
        <text>[GlcNAc-(1-&gt;4)-Mur2Ac(oyl-L-Ala-gamma-D-Glu-L-Lys-D-Ala-D-Ala)](n)-di-trans,octa-cis-undecaprenyl diphosphate + beta-D-GlcNAc-(1-&gt;4)-Mur2Ac(oyl-L-Ala-gamma-D-Glu-L-Lys-D-Ala-D-Ala)-di-trans,octa-cis-undecaprenyl diphosphate = [GlcNAc-(1-&gt;4)-Mur2Ac(oyl-L-Ala-gamma-D-Glu-L-Lys-D-Ala-D-Ala)](n+1)-di-trans,octa-cis-undecaprenyl diphosphate + di-trans,octa-cis-undecaprenyl diphosphate + H(+)</text>
        <dbReference type="Rhea" id="RHEA:23708"/>
        <dbReference type="Rhea" id="RHEA-COMP:9602"/>
        <dbReference type="Rhea" id="RHEA-COMP:9603"/>
        <dbReference type="ChEBI" id="CHEBI:15378"/>
        <dbReference type="ChEBI" id="CHEBI:58405"/>
        <dbReference type="ChEBI" id="CHEBI:60033"/>
        <dbReference type="ChEBI" id="CHEBI:78435"/>
        <dbReference type="EC" id="2.4.99.28"/>
    </reaction>
</comment>
<evidence type="ECO:0000256" key="4">
    <source>
        <dbReference type="ARBA" id="ARBA00022679"/>
    </source>
</evidence>
<dbReference type="InterPro" id="IPR036950">
    <property type="entry name" value="PBP_transglycosylase"/>
</dbReference>
<keyword evidence="9 11" id="KW-0472">Membrane</keyword>
<dbReference type="InterPro" id="IPR011812">
    <property type="entry name" value="Pep_trsgly"/>
</dbReference>
<evidence type="ECO:0000259" key="12">
    <source>
        <dbReference type="Pfam" id="PF00912"/>
    </source>
</evidence>
<evidence type="ECO:0000256" key="9">
    <source>
        <dbReference type="ARBA" id="ARBA00023136"/>
    </source>
</evidence>
<dbReference type="PATRIC" id="fig|579138.3.peg.331"/>
<name>F8EUK1_ZYMMT</name>
<dbReference type="RefSeq" id="WP_013933616.1">
    <property type="nucleotide sequence ID" value="NC_015709.1"/>
</dbReference>
<dbReference type="PANTHER" id="PTHR30400:SF0">
    <property type="entry name" value="BIOSYNTHETIC PEPTIDOGLYCAN TRANSGLYCOSYLASE"/>
    <property type="match status" value="1"/>
</dbReference>
<dbReference type="UniPathway" id="UPA00219"/>
<keyword evidence="3 11" id="KW-0328">Glycosyltransferase</keyword>
<comment type="pathway">
    <text evidence="11">Cell wall biogenesis; peptidoglycan biosynthesis.</text>
</comment>
<evidence type="ECO:0000313" key="13">
    <source>
        <dbReference type="EMBL" id="AEI37217.1"/>
    </source>
</evidence>
<keyword evidence="2 11" id="KW-0997">Cell inner membrane</keyword>
<evidence type="ECO:0000256" key="3">
    <source>
        <dbReference type="ARBA" id="ARBA00022676"/>
    </source>
</evidence>
<evidence type="ECO:0000256" key="7">
    <source>
        <dbReference type="ARBA" id="ARBA00022984"/>
    </source>
</evidence>
<dbReference type="Proteomes" id="UP000000491">
    <property type="component" value="Chromosome"/>
</dbReference>
<dbReference type="InterPro" id="IPR001264">
    <property type="entry name" value="Glyco_trans_51"/>
</dbReference>
<dbReference type="Gene3D" id="1.10.3810.10">
    <property type="entry name" value="Biosynthetic peptidoglycan transglycosylase-like"/>
    <property type="match status" value="1"/>
</dbReference>
<dbReference type="PANTHER" id="PTHR30400">
    <property type="entry name" value="MONOFUNCTIONAL BIOSYNTHETIC PEPTIDOGLYCAN TRANSGLYCOSYLASE"/>
    <property type="match status" value="1"/>
</dbReference>
<evidence type="ECO:0000256" key="6">
    <source>
        <dbReference type="ARBA" id="ARBA00022960"/>
    </source>
</evidence>
<evidence type="ECO:0000256" key="5">
    <source>
        <dbReference type="ARBA" id="ARBA00022692"/>
    </source>
</evidence>
<dbReference type="GO" id="GO:0008955">
    <property type="term" value="F:peptidoglycan glycosyltransferase activity"/>
    <property type="evidence" value="ECO:0007669"/>
    <property type="project" value="UniProtKB-UniRule"/>
</dbReference>
<comment type="subcellular location">
    <subcellularLocation>
        <location evidence="11">Cell inner membrane</location>
        <topology evidence="11">Single-pass membrane protein</topology>
    </subcellularLocation>
</comment>
<keyword evidence="6 11" id="KW-0133">Cell shape</keyword>
<evidence type="ECO:0000256" key="1">
    <source>
        <dbReference type="ARBA" id="ARBA00022475"/>
    </source>
</evidence>
<evidence type="ECO:0000256" key="2">
    <source>
        <dbReference type="ARBA" id="ARBA00022519"/>
    </source>
</evidence>
<dbReference type="GO" id="GO:0016763">
    <property type="term" value="F:pentosyltransferase activity"/>
    <property type="evidence" value="ECO:0007669"/>
    <property type="project" value="InterPro"/>
</dbReference>
<dbReference type="KEGG" id="zmp:Zymop_0314"/>
<dbReference type="HAMAP" id="MF_00766">
    <property type="entry name" value="PGT_MtgA"/>
    <property type="match status" value="1"/>
</dbReference>
<keyword evidence="4 11" id="KW-0808">Transferase</keyword>
<sequence>MFRLLYFIGQLVLSFALLSTLWVMVYSFVRPPVTLTMISNAVAGYGINQKWRSLEDIDSKMADAVIAAEDSNFCNHHGFDFTAIEQAAKHNASGGHIRGGSTISQQTAKNTFLWQNGGYVRKAIEAWFTFLIEHLWSKHRIMEVYLNIAETGIGIYGVEAASQHYFHHDARHLSTLEAARLAAVFPLPKKRTANMPKGFVRRYGNIIQSRMATVEKSGLNRCLFNTIKAKHLAISDSK</sequence>
<dbReference type="NCBIfam" id="TIGR02070">
    <property type="entry name" value="mono_pep_trsgly"/>
    <property type="match status" value="1"/>
</dbReference>
<dbReference type="GO" id="GO:0009274">
    <property type="term" value="C:peptidoglycan-based cell wall"/>
    <property type="evidence" value="ECO:0007669"/>
    <property type="project" value="InterPro"/>
</dbReference>
<keyword evidence="8 11" id="KW-1133">Transmembrane helix</keyword>
<dbReference type="InterPro" id="IPR023346">
    <property type="entry name" value="Lysozyme-like_dom_sf"/>
</dbReference>
<dbReference type="STRING" id="579138.Zymop_0314"/>
<dbReference type="AlphaFoldDB" id="F8EUK1"/>
<proteinExistence type="inferred from homology"/>
<reference evidence="13 14" key="1">
    <citation type="journal article" date="2011" name="J. Bacteriol.">
        <title>Genome sequence of the ethanol-producing Zymomonas mobilis subsp. pomaceae lectotype strain ATCC 29192.</title>
        <authorList>
            <person name="Kouvelis V.N."/>
            <person name="Davenport K.W."/>
            <person name="Brettin T.S."/>
            <person name="Bruce D."/>
            <person name="Detter C."/>
            <person name="Han C.S."/>
            <person name="Nolan M."/>
            <person name="Tapia R."/>
            <person name="Damoulaki A."/>
            <person name="Kyrpides N.C."/>
            <person name="Typas M.A."/>
            <person name="Pappas K.M."/>
        </authorList>
    </citation>
    <scope>NUCLEOTIDE SEQUENCE [LARGE SCALE GENOMIC DNA]</scope>
    <source>
        <strain evidence="14">ATCC 29192 / DSM 22645 / JCM 10191 / CCUG 17912 / NBRC 13757 / NCIMB 11200 / NRRL B-4491 / Barker I</strain>
    </source>
</reference>
<feature type="transmembrane region" description="Helical" evidence="11">
    <location>
        <begin position="6"/>
        <end position="29"/>
    </location>
</feature>
<dbReference type="EMBL" id="CP002865">
    <property type="protein sequence ID" value="AEI37217.1"/>
    <property type="molecule type" value="Genomic_DNA"/>
</dbReference>
<evidence type="ECO:0000256" key="11">
    <source>
        <dbReference type="HAMAP-Rule" id="MF_00766"/>
    </source>
</evidence>
<dbReference type="GO" id="GO:0005886">
    <property type="term" value="C:plasma membrane"/>
    <property type="evidence" value="ECO:0007669"/>
    <property type="project" value="UniProtKB-SubCell"/>
</dbReference>
<dbReference type="Pfam" id="PF00912">
    <property type="entry name" value="Transgly"/>
    <property type="match status" value="1"/>
</dbReference>
<gene>
    <name evidence="11" type="primary">mtgA</name>
    <name evidence="13" type="ordered locus">Zymop_0314</name>
</gene>
<organism evidence="13 14">
    <name type="scientific">Zymomonas mobilis subsp. pomaceae (strain ATCC 29192 / DSM 22645 / JCM 10191 / CCUG 17912 / NBRC 13757 / NCIMB 11200 / NRRL B-4491 / Barker I)</name>
    <dbReference type="NCBI Taxonomy" id="579138"/>
    <lineage>
        <taxon>Bacteria</taxon>
        <taxon>Pseudomonadati</taxon>
        <taxon>Pseudomonadota</taxon>
        <taxon>Alphaproteobacteria</taxon>
        <taxon>Sphingomonadales</taxon>
        <taxon>Zymomonadaceae</taxon>
        <taxon>Zymomonas</taxon>
    </lineage>
</organism>
<dbReference type="HOGENOM" id="CLU_006354_1_1_5"/>